<dbReference type="SFLD" id="SFLDS00003">
    <property type="entry name" value="Haloacid_Dehalogenase"/>
    <property type="match status" value="1"/>
</dbReference>
<dbReference type="GO" id="GO:0016787">
    <property type="term" value="F:hydrolase activity"/>
    <property type="evidence" value="ECO:0007669"/>
    <property type="project" value="UniProtKB-KW"/>
</dbReference>
<reference evidence="1 2" key="1">
    <citation type="submission" date="2020-08" db="EMBL/GenBank/DDBJ databases">
        <title>Sequencing the genomes of 1000 actinobacteria strains.</title>
        <authorList>
            <person name="Klenk H.-P."/>
        </authorList>
    </citation>
    <scope>NUCLEOTIDE SEQUENCE [LARGE SCALE GENOMIC DNA]</scope>
    <source>
        <strain evidence="1 2">DSM 23040</strain>
    </source>
</reference>
<proteinExistence type="predicted"/>
<dbReference type="Proteomes" id="UP000568050">
    <property type="component" value="Unassembled WGS sequence"/>
</dbReference>
<keyword evidence="1" id="KW-0378">Hydrolase</keyword>
<dbReference type="NCBIfam" id="TIGR01509">
    <property type="entry name" value="HAD-SF-IA-v3"/>
    <property type="match status" value="1"/>
</dbReference>
<dbReference type="Gene3D" id="3.40.50.1000">
    <property type="entry name" value="HAD superfamily/HAD-like"/>
    <property type="match status" value="1"/>
</dbReference>
<name>A0A839QSM0_9MICO</name>
<dbReference type="PANTHER" id="PTHR43611:SF3">
    <property type="entry name" value="FLAVIN MONONUCLEOTIDE HYDROLASE 1, CHLOROPLATIC"/>
    <property type="match status" value="1"/>
</dbReference>
<dbReference type="SFLD" id="SFLDG01129">
    <property type="entry name" value="C1.5:_HAD__Beta-PGM__Phosphata"/>
    <property type="match status" value="1"/>
</dbReference>
<dbReference type="EMBL" id="JACHWP010000001">
    <property type="protein sequence ID" value="MBB3022755.1"/>
    <property type="molecule type" value="Genomic_DNA"/>
</dbReference>
<dbReference type="SUPFAM" id="SSF56784">
    <property type="entry name" value="HAD-like"/>
    <property type="match status" value="1"/>
</dbReference>
<dbReference type="InterPro" id="IPR036412">
    <property type="entry name" value="HAD-like_sf"/>
</dbReference>
<protein>
    <submittedName>
        <fullName evidence="1">Putative hydrolase of the HAD superfamily</fullName>
    </submittedName>
</protein>
<comment type="caution">
    <text evidence="1">The sequence shown here is derived from an EMBL/GenBank/DDBJ whole genome shotgun (WGS) entry which is preliminary data.</text>
</comment>
<dbReference type="CDD" id="cd02603">
    <property type="entry name" value="HAD_sEH-N_like"/>
    <property type="match status" value="1"/>
</dbReference>
<dbReference type="Pfam" id="PF00702">
    <property type="entry name" value="Hydrolase"/>
    <property type="match status" value="1"/>
</dbReference>
<dbReference type="PANTHER" id="PTHR43611">
    <property type="entry name" value="ALPHA-D-GLUCOSE 1-PHOSPHATE PHOSPHATASE"/>
    <property type="match status" value="1"/>
</dbReference>
<sequence>MARQRRTRSTDALSQKTVVFDFGGVISAAHDPVPAIHAETGGDLEEVRAAFWGERLAYDTGDLTLEEYWGRVCAAAGIEDPSADELAHLQDVDNRYWLEIHPESRSLIHDLSRNGVRLVLLSNASVAFGEAVRRAEWFEAFSFAIISGEEGVVKPDLRIFEVLLETLSHETGGVERPASTIFFDDVEENVEAARRLGIDAHRWPRNGDGAADNGWEIARAHLAGRGIPLD</sequence>
<organism evidence="1 2">
    <name type="scientific">Helcobacillus massiliensis</name>
    <dbReference type="NCBI Taxonomy" id="521392"/>
    <lineage>
        <taxon>Bacteria</taxon>
        <taxon>Bacillati</taxon>
        <taxon>Actinomycetota</taxon>
        <taxon>Actinomycetes</taxon>
        <taxon>Micrococcales</taxon>
        <taxon>Dermabacteraceae</taxon>
        <taxon>Helcobacillus</taxon>
    </lineage>
</organism>
<dbReference type="RefSeq" id="WP_183375044.1">
    <property type="nucleotide sequence ID" value="NZ_CBCSFZ010000030.1"/>
</dbReference>
<evidence type="ECO:0000313" key="1">
    <source>
        <dbReference type="EMBL" id="MBB3022755.1"/>
    </source>
</evidence>
<dbReference type="Gene3D" id="1.10.150.240">
    <property type="entry name" value="Putative phosphatase, domain 2"/>
    <property type="match status" value="1"/>
</dbReference>
<keyword evidence="2" id="KW-1185">Reference proteome</keyword>
<evidence type="ECO:0000313" key="2">
    <source>
        <dbReference type="Proteomes" id="UP000568050"/>
    </source>
</evidence>
<accession>A0A839QSM0</accession>
<dbReference type="InterPro" id="IPR023214">
    <property type="entry name" value="HAD_sf"/>
</dbReference>
<dbReference type="AlphaFoldDB" id="A0A839QSM0"/>
<dbReference type="InterPro" id="IPR023198">
    <property type="entry name" value="PGP-like_dom2"/>
</dbReference>
<dbReference type="InterPro" id="IPR006439">
    <property type="entry name" value="HAD-SF_hydro_IA"/>
</dbReference>
<gene>
    <name evidence="1" type="ORF">FHX50_001003</name>
</gene>